<organism evidence="1 2">
    <name type="scientific">Sphingobium chungbukense</name>
    <dbReference type="NCBI Taxonomy" id="56193"/>
    <lineage>
        <taxon>Bacteria</taxon>
        <taxon>Pseudomonadati</taxon>
        <taxon>Pseudomonadota</taxon>
        <taxon>Alphaproteobacteria</taxon>
        <taxon>Sphingomonadales</taxon>
        <taxon>Sphingomonadaceae</taxon>
        <taxon>Sphingobium</taxon>
    </lineage>
</organism>
<comment type="caution">
    <text evidence="1">The sequence shown here is derived from an EMBL/GenBank/DDBJ whole genome shotgun (WGS) entry which is preliminary data.</text>
</comment>
<dbReference type="EMBL" id="LBIC01000021">
    <property type="protein sequence ID" value="KKW89421.1"/>
    <property type="molecule type" value="Genomic_DNA"/>
</dbReference>
<evidence type="ECO:0000313" key="1">
    <source>
        <dbReference type="EMBL" id="KKW89421.1"/>
    </source>
</evidence>
<dbReference type="PATRIC" id="fig|56193.3.peg.5371"/>
<dbReference type="Proteomes" id="UP000033874">
    <property type="component" value="Unassembled WGS sequence"/>
</dbReference>
<evidence type="ECO:0000313" key="2">
    <source>
        <dbReference type="Proteomes" id="UP000033874"/>
    </source>
</evidence>
<keyword evidence="2" id="KW-1185">Reference proteome</keyword>
<dbReference type="AlphaFoldDB" id="A0A0M3AKE6"/>
<proteinExistence type="predicted"/>
<accession>A0A0M3AKE6</accession>
<gene>
    <name evidence="1" type="ORF">YP76_25435</name>
</gene>
<name>A0A0M3AKE6_9SPHN</name>
<dbReference type="STRING" id="56193.YP76_25435"/>
<sequence length="76" mass="7681">MPNPHNGKNAQHITSLADAAMVSACGRSAEAAILLLDAALAIALTMLGARADEMAGYLAEYLVQQCSHVTGGAGNA</sequence>
<reference evidence="1 2" key="1">
    <citation type="submission" date="2015-04" db="EMBL/GenBank/DDBJ databases">
        <title>Genome sequence of aromatic hydrocarbons-degrading Sphingobium chungbukense DJ77.</title>
        <authorList>
            <person name="Kim Y.-C."/>
            <person name="Chae J.-C."/>
        </authorList>
    </citation>
    <scope>NUCLEOTIDE SEQUENCE [LARGE SCALE GENOMIC DNA]</scope>
    <source>
        <strain evidence="1 2">DJ77</strain>
    </source>
</reference>
<protein>
    <submittedName>
        <fullName evidence="1">Uncharacterized protein</fullName>
    </submittedName>
</protein>